<comment type="caution">
    <text evidence="2">The sequence shown here is derived from an EMBL/GenBank/DDBJ whole genome shotgun (WGS) entry which is preliminary data.</text>
</comment>
<keyword evidence="1" id="KW-1133">Transmembrane helix</keyword>
<organism evidence="2 3">
    <name type="scientific">Candidatus Woesebacteria bacterium GW2011_GWB1_43_14</name>
    <dbReference type="NCBI Taxonomy" id="1618578"/>
    <lineage>
        <taxon>Bacteria</taxon>
        <taxon>Candidatus Woeseibacteriota</taxon>
    </lineage>
</organism>
<reference evidence="2 3" key="1">
    <citation type="journal article" date="2015" name="Nature">
        <title>rRNA introns, odd ribosomes, and small enigmatic genomes across a large radiation of phyla.</title>
        <authorList>
            <person name="Brown C.T."/>
            <person name="Hug L.A."/>
            <person name="Thomas B.C."/>
            <person name="Sharon I."/>
            <person name="Castelle C.J."/>
            <person name="Singh A."/>
            <person name="Wilkins M.J."/>
            <person name="Williams K.H."/>
            <person name="Banfield J.F."/>
        </authorList>
    </citation>
    <scope>NUCLEOTIDE SEQUENCE [LARGE SCALE GENOMIC DNA]</scope>
</reference>
<keyword evidence="1" id="KW-0812">Transmembrane</keyword>
<protein>
    <submittedName>
        <fullName evidence="2">Uncharacterized protein</fullName>
    </submittedName>
</protein>
<dbReference type="AlphaFoldDB" id="A0A0G1DID0"/>
<sequence length="94" mass="10924">MSLERADFIRADLFLWIIFFLAARSAKEIALITSTCFLVFLAMRIAISKFFLVRLLTEVFLLEDLRARFAVTVTGILVIIKYNRGQVKYQCLRT</sequence>
<keyword evidence="1" id="KW-0472">Membrane</keyword>
<evidence type="ECO:0000256" key="1">
    <source>
        <dbReference type="SAM" id="Phobius"/>
    </source>
</evidence>
<dbReference type="STRING" id="1618578.UV74_C0013G0556"/>
<accession>A0A0G1DID0</accession>
<feature type="transmembrane region" description="Helical" evidence="1">
    <location>
        <begin position="65"/>
        <end position="83"/>
    </location>
</feature>
<gene>
    <name evidence="2" type="ORF">UV74_C0013G0556</name>
</gene>
<dbReference type="EMBL" id="LCFQ01000013">
    <property type="protein sequence ID" value="KKS97434.1"/>
    <property type="molecule type" value="Genomic_DNA"/>
</dbReference>
<evidence type="ECO:0000313" key="3">
    <source>
        <dbReference type="Proteomes" id="UP000034090"/>
    </source>
</evidence>
<feature type="transmembrane region" description="Helical" evidence="1">
    <location>
        <begin position="30"/>
        <end position="53"/>
    </location>
</feature>
<proteinExistence type="predicted"/>
<evidence type="ECO:0000313" key="2">
    <source>
        <dbReference type="EMBL" id="KKS97434.1"/>
    </source>
</evidence>
<dbReference type="Proteomes" id="UP000034090">
    <property type="component" value="Unassembled WGS sequence"/>
</dbReference>
<name>A0A0G1DID0_9BACT</name>